<keyword evidence="1" id="KW-0175">Coiled coil</keyword>
<dbReference type="Pfam" id="PF17919">
    <property type="entry name" value="RT_RNaseH_2"/>
    <property type="match status" value="1"/>
</dbReference>
<keyword evidence="4" id="KW-1185">Reference proteome</keyword>
<organism evidence="3 4">
    <name type="scientific">Stylosanthes scabra</name>
    <dbReference type="NCBI Taxonomy" id="79078"/>
    <lineage>
        <taxon>Eukaryota</taxon>
        <taxon>Viridiplantae</taxon>
        <taxon>Streptophyta</taxon>
        <taxon>Embryophyta</taxon>
        <taxon>Tracheophyta</taxon>
        <taxon>Spermatophyta</taxon>
        <taxon>Magnoliopsida</taxon>
        <taxon>eudicotyledons</taxon>
        <taxon>Gunneridae</taxon>
        <taxon>Pentapetalae</taxon>
        <taxon>rosids</taxon>
        <taxon>fabids</taxon>
        <taxon>Fabales</taxon>
        <taxon>Fabaceae</taxon>
        <taxon>Papilionoideae</taxon>
        <taxon>50 kb inversion clade</taxon>
        <taxon>dalbergioids sensu lato</taxon>
        <taxon>Dalbergieae</taxon>
        <taxon>Pterocarpus clade</taxon>
        <taxon>Stylosanthes</taxon>
    </lineage>
</organism>
<name>A0ABU6UTC1_9FABA</name>
<evidence type="ECO:0000256" key="1">
    <source>
        <dbReference type="SAM" id="Coils"/>
    </source>
</evidence>
<evidence type="ECO:0000313" key="3">
    <source>
        <dbReference type="EMBL" id="MED6164550.1"/>
    </source>
</evidence>
<comment type="caution">
    <text evidence="3">The sequence shown here is derived from an EMBL/GenBank/DDBJ whole genome shotgun (WGS) entry which is preliminary data.</text>
</comment>
<reference evidence="3 4" key="1">
    <citation type="journal article" date="2023" name="Plants (Basel)">
        <title>Bridging the Gap: Combining Genomics and Transcriptomics Approaches to Understand Stylosanthes scabra, an Orphan Legume from the Brazilian Caatinga.</title>
        <authorList>
            <person name="Ferreira-Neto J.R.C."/>
            <person name="da Silva M.D."/>
            <person name="Binneck E."/>
            <person name="de Melo N.F."/>
            <person name="da Silva R.H."/>
            <person name="de Melo A.L.T.M."/>
            <person name="Pandolfi V."/>
            <person name="Bustamante F.O."/>
            <person name="Brasileiro-Vidal A.C."/>
            <person name="Benko-Iseppon A.M."/>
        </authorList>
    </citation>
    <scope>NUCLEOTIDE SEQUENCE [LARGE SCALE GENOMIC DNA]</scope>
    <source>
        <tissue evidence="3">Leaves</tissue>
    </source>
</reference>
<evidence type="ECO:0000259" key="2">
    <source>
        <dbReference type="Pfam" id="PF17919"/>
    </source>
</evidence>
<dbReference type="SUPFAM" id="SSF56672">
    <property type="entry name" value="DNA/RNA polymerases"/>
    <property type="match status" value="1"/>
</dbReference>
<dbReference type="InterPro" id="IPR041577">
    <property type="entry name" value="RT_RNaseH_2"/>
</dbReference>
<accession>A0ABU6UTC1</accession>
<protein>
    <recommendedName>
        <fullName evidence="2">Reverse transcriptase/retrotransposon-derived protein RNase H-like domain-containing protein</fullName>
    </recommendedName>
</protein>
<evidence type="ECO:0000313" key="4">
    <source>
        <dbReference type="Proteomes" id="UP001341840"/>
    </source>
</evidence>
<dbReference type="Proteomes" id="UP001341840">
    <property type="component" value="Unassembled WGS sequence"/>
</dbReference>
<dbReference type="EMBL" id="JASCZI010122635">
    <property type="protein sequence ID" value="MED6164550.1"/>
    <property type="molecule type" value="Genomic_DNA"/>
</dbReference>
<feature type="coiled-coil region" evidence="1">
    <location>
        <begin position="72"/>
        <end position="99"/>
    </location>
</feature>
<gene>
    <name evidence="3" type="ORF">PIB30_091206</name>
</gene>
<sequence length="166" mass="19499">MDMIKAVLTSSHTMTSPKPSAPLKVYIAVGEESVSGLIAQEKEGKEKPIANVNRAMKGPEQRYSLPEKHFLALGIEEKKRELKKKWKKIKEEQKEEELKMNFEGFLEQSSRRQRTIVACNTLIQYAQTLRSTRLWRQNTKWRVAFQHEMLHARSMYYSRTFMCYTP</sequence>
<proteinExistence type="predicted"/>
<feature type="domain" description="Reverse transcriptase/retrotransposon-derived protein RNase H-like" evidence="2">
    <location>
        <begin position="2"/>
        <end position="73"/>
    </location>
</feature>
<dbReference type="InterPro" id="IPR043502">
    <property type="entry name" value="DNA/RNA_pol_sf"/>
</dbReference>